<dbReference type="Pfam" id="PF01408">
    <property type="entry name" value="GFO_IDH_MocA"/>
    <property type="match status" value="1"/>
</dbReference>
<dbReference type="RefSeq" id="WP_120747220.1">
    <property type="nucleotide sequence ID" value="NZ_RBAH01000006.1"/>
</dbReference>
<name>A0A3B0CGU0_9BACL</name>
<evidence type="ECO:0000259" key="1">
    <source>
        <dbReference type="Pfam" id="PF01408"/>
    </source>
</evidence>
<dbReference type="InterPro" id="IPR036291">
    <property type="entry name" value="NAD(P)-bd_dom_sf"/>
</dbReference>
<proteinExistence type="predicted"/>
<dbReference type="PANTHER" id="PTHR43377:SF1">
    <property type="entry name" value="BILIVERDIN REDUCTASE A"/>
    <property type="match status" value="1"/>
</dbReference>
<sequence>MIRIGLIGAGFMGSMHASCYQALAGRGDFQVTAVADAEPERAAKLAELFGADVYASADELIREADVNTVDICLPTYLHCETAAQAMKKGYNVFVEKPVCLGLHEAERLLDLQRETGAKAMVGHCIRFWPEYMELKRLADSGEYGRLLSGVFKRISPKPGWAWNGWLHDPDKSGSAALDLHVHDVDFVRSLFGEPDRLSAEAVKRDGANGHVFSLYRYGDAVVSLEGGWDYPETFPFEMAYRVSFERATAVFSSAANPSLRIYETGGAVLEPALEESVAGEGASGGNISSLGGYYNELRYFLDCLTSGREIDVSTLQDGYESLRLALREIAAAHGPAQAKEELR</sequence>
<dbReference type="SUPFAM" id="SSF51735">
    <property type="entry name" value="NAD(P)-binding Rossmann-fold domains"/>
    <property type="match status" value="1"/>
</dbReference>
<reference evidence="3 4" key="1">
    <citation type="journal article" date="2007" name="Int. J. Syst. Evol. Microbiol.">
        <title>Paenibacillus ginsengarvi sp. nov., isolated from soil from ginseng cultivation.</title>
        <authorList>
            <person name="Yoon M.H."/>
            <person name="Ten L.N."/>
            <person name="Im W.T."/>
        </authorList>
    </citation>
    <scope>NUCLEOTIDE SEQUENCE [LARGE SCALE GENOMIC DNA]</scope>
    <source>
        <strain evidence="3 4">KCTC 13059</strain>
    </source>
</reference>
<evidence type="ECO:0000313" key="4">
    <source>
        <dbReference type="Proteomes" id="UP000282311"/>
    </source>
</evidence>
<accession>A0A3B0CGU0</accession>
<dbReference type="Proteomes" id="UP000282311">
    <property type="component" value="Unassembled WGS sequence"/>
</dbReference>
<dbReference type="AlphaFoldDB" id="A0A3B0CGU0"/>
<dbReference type="SUPFAM" id="SSF55347">
    <property type="entry name" value="Glyceraldehyde-3-phosphate dehydrogenase-like, C-terminal domain"/>
    <property type="match status" value="1"/>
</dbReference>
<dbReference type="EMBL" id="RBAH01000006">
    <property type="protein sequence ID" value="RKN85015.1"/>
    <property type="molecule type" value="Genomic_DNA"/>
</dbReference>
<gene>
    <name evidence="3" type="ORF">D7M11_10870</name>
</gene>
<dbReference type="GO" id="GO:0000166">
    <property type="term" value="F:nucleotide binding"/>
    <property type="evidence" value="ECO:0007669"/>
    <property type="project" value="InterPro"/>
</dbReference>
<dbReference type="InterPro" id="IPR051450">
    <property type="entry name" value="Gfo/Idh/MocA_Oxidoreductases"/>
</dbReference>
<feature type="domain" description="Gfo/Idh/MocA-like oxidoreductase N-terminal" evidence="1">
    <location>
        <begin position="2"/>
        <end position="123"/>
    </location>
</feature>
<evidence type="ECO:0000313" key="3">
    <source>
        <dbReference type="EMBL" id="RKN85015.1"/>
    </source>
</evidence>
<dbReference type="OrthoDB" id="9815825at2"/>
<dbReference type="PANTHER" id="PTHR43377">
    <property type="entry name" value="BILIVERDIN REDUCTASE A"/>
    <property type="match status" value="1"/>
</dbReference>
<dbReference type="InterPro" id="IPR055170">
    <property type="entry name" value="GFO_IDH_MocA-like_dom"/>
</dbReference>
<keyword evidence="4" id="KW-1185">Reference proteome</keyword>
<feature type="domain" description="GFO/IDH/MocA-like oxidoreductase" evidence="2">
    <location>
        <begin position="131"/>
        <end position="248"/>
    </location>
</feature>
<dbReference type="InterPro" id="IPR000683">
    <property type="entry name" value="Gfo/Idh/MocA-like_OxRdtase_N"/>
</dbReference>
<protein>
    <submittedName>
        <fullName evidence="3">Gfo/Idh/MocA family oxidoreductase</fullName>
    </submittedName>
</protein>
<comment type="caution">
    <text evidence="3">The sequence shown here is derived from an EMBL/GenBank/DDBJ whole genome shotgun (WGS) entry which is preliminary data.</text>
</comment>
<dbReference type="Gene3D" id="3.40.50.720">
    <property type="entry name" value="NAD(P)-binding Rossmann-like Domain"/>
    <property type="match status" value="1"/>
</dbReference>
<organism evidence="3 4">
    <name type="scientific">Paenibacillus ginsengarvi</name>
    <dbReference type="NCBI Taxonomy" id="400777"/>
    <lineage>
        <taxon>Bacteria</taxon>
        <taxon>Bacillati</taxon>
        <taxon>Bacillota</taxon>
        <taxon>Bacilli</taxon>
        <taxon>Bacillales</taxon>
        <taxon>Paenibacillaceae</taxon>
        <taxon>Paenibacillus</taxon>
    </lineage>
</organism>
<evidence type="ECO:0000259" key="2">
    <source>
        <dbReference type="Pfam" id="PF22725"/>
    </source>
</evidence>
<dbReference type="Pfam" id="PF22725">
    <property type="entry name" value="GFO_IDH_MocA_C3"/>
    <property type="match status" value="1"/>
</dbReference>
<dbReference type="Gene3D" id="3.30.360.10">
    <property type="entry name" value="Dihydrodipicolinate Reductase, domain 2"/>
    <property type="match status" value="1"/>
</dbReference>